<evidence type="ECO:0000259" key="5">
    <source>
        <dbReference type="SMART" id="SM00199"/>
    </source>
</evidence>
<dbReference type="GO" id="GO:0006955">
    <property type="term" value="P:immune response"/>
    <property type="evidence" value="ECO:0007669"/>
    <property type="project" value="InterPro"/>
</dbReference>
<dbReference type="CDD" id="cd00272">
    <property type="entry name" value="Chemokine_CC"/>
    <property type="match status" value="1"/>
</dbReference>
<keyword evidence="2" id="KW-0202">Cytokine</keyword>
<dbReference type="AlphaFoldDB" id="A0A3B3X5G6"/>
<dbReference type="PANTHER" id="PTHR12015:SF183">
    <property type="entry name" value="C-C MOTIF CHEMOKINE 3"/>
    <property type="match status" value="1"/>
</dbReference>
<dbReference type="InterPro" id="IPR039809">
    <property type="entry name" value="Chemokine_b/g/d"/>
</dbReference>
<accession>A0A3B3X5G6</accession>
<proteinExistence type="predicted"/>
<dbReference type="InterPro" id="IPR001811">
    <property type="entry name" value="Chemokine_IL8-like_dom"/>
</dbReference>
<evidence type="ECO:0000256" key="4">
    <source>
        <dbReference type="ARBA" id="ARBA00022729"/>
    </source>
</evidence>
<organism evidence="6 7">
    <name type="scientific">Poecilia mexicana</name>
    <dbReference type="NCBI Taxonomy" id="48701"/>
    <lineage>
        <taxon>Eukaryota</taxon>
        <taxon>Metazoa</taxon>
        <taxon>Chordata</taxon>
        <taxon>Craniata</taxon>
        <taxon>Vertebrata</taxon>
        <taxon>Euteleostomi</taxon>
        <taxon>Actinopterygii</taxon>
        <taxon>Neopterygii</taxon>
        <taxon>Teleostei</taxon>
        <taxon>Neoteleostei</taxon>
        <taxon>Acanthomorphata</taxon>
        <taxon>Ovalentaria</taxon>
        <taxon>Atherinomorphae</taxon>
        <taxon>Cyprinodontiformes</taxon>
        <taxon>Poeciliidae</taxon>
        <taxon>Poeciliinae</taxon>
        <taxon>Poecilia</taxon>
    </lineage>
</organism>
<sequence length="116" mass="13114">KEAISDVTFSQFNRKLRKGTHRDEPDHVSEIFTLCFLLAGLRGVGPKKCCFKFNDKQVSKEKVMSYIRTSQRCSNSAILLNMVTGRQLCVKPSTPWVKDLITYLDTKNISGANSNL</sequence>
<dbReference type="STRING" id="48701.ENSPMEP00000010210"/>
<dbReference type="Proteomes" id="UP000261480">
    <property type="component" value="Unplaced"/>
</dbReference>
<dbReference type="SMART" id="SM00199">
    <property type="entry name" value="SCY"/>
    <property type="match status" value="1"/>
</dbReference>
<dbReference type="Ensembl" id="ENSPMET00000017002.1">
    <property type="protein sequence ID" value="ENSPMEP00000010210.1"/>
    <property type="gene ID" value="ENSPMEG00000012141.1"/>
</dbReference>
<dbReference type="GO" id="GO:0008009">
    <property type="term" value="F:chemokine activity"/>
    <property type="evidence" value="ECO:0007669"/>
    <property type="project" value="InterPro"/>
</dbReference>
<dbReference type="PANTHER" id="PTHR12015">
    <property type="entry name" value="SMALL INDUCIBLE CYTOKINE A"/>
    <property type="match status" value="1"/>
</dbReference>
<comment type="subcellular location">
    <subcellularLocation>
        <location evidence="1">Secreted</location>
    </subcellularLocation>
</comment>
<name>A0A3B3X5G6_9TELE</name>
<keyword evidence="4" id="KW-0732">Signal</keyword>
<evidence type="ECO:0000313" key="6">
    <source>
        <dbReference type="Ensembl" id="ENSPMEP00000010210.1"/>
    </source>
</evidence>
<dbReference type="InterPro" id="IPR036048">
    <property type="entry name" value="Interleukin_8-like_sf"/>
</dbReference>
<evidence type="ECO:0000256" key="3">
    <source>
        <dbReference type="ARBA" id="ARBA00022525"/>
    </source>
</evidence>
<reference evidence="6" key="1">
    <citation type="submission" date="2025-08" db="UniProtKB">
        <authorList>
            <consortium name="Ensembl"/>
        </authorList>
    </citation>
    <scope>IDENTIFICATION</scope>
</reference>
<dbReference type="SUPFAM" id="SSF54117">
    <property type="entry name" value="Interleukin 8-like chemokines"/>
    <property type="match status" value="1"/>
</dbReference>
<dbReference type="Gene3D" id="2.40.50.40">
    <property type="match status" value="1"/>
</dbReference>
<evidence type="ECO:0000313" key="7">
    <source>
        <dbReference type="Proteomes" id="UP000261480"/>
    </source>
</evidence>
<evidence type="ECO:0000256" key="1">
    <source>
        <dbReference type="ARBA" id="ARBA00004613"/>
    </source>
</evidence>
<protein>
    <recommendedName>
        <fullName evidence="5">Chemokine interleukin-8-like domain-containing protein</fullName>
    </recommendedName>
</protein>
<keyword evidence="7" id="KW-1185">Reference proteome</keyword>
<dbReference type="GO" id="GO:0005615">
    <property type="term" value="C:extracellular space"/>
    <property type="evidence" value="ECO:0007669"/>
    <property type="project" value="UniProtKB-KW"/>
</dbReference>
<feature type="domain" description="Chemokine interleukin-8-like" evidence="5">
    <location>
        <begin position="46"/>
        <end position="104"/>
    </location>
</feature>
<reference evidence="6" key="2">
    <citation type="submission" date="2025-09" db="UniProtKB">
        <authorList>
            <consortium name="Ensembl"/>
        </authorList>
    </citation>
    <scope>IDENTIFICATION</scope>
</reference>
<evidence type="ECO:0000256" key="2">
    <source>
        <dbReference type="ARBA" id="ARBA00022514"/>
    </source>
</evidence>
<dbReference type="Pfam" id="PF00048">
    <property type="entry name" value="IL8"/>
    <property type="match status" value="1"/>
</dbReference>
<keyword evidence="3" id="KW-0964">Secreted</keyword>